<evidence type="ECO:0000256" key="1">
    <source>
        <dbReference type="ARBA" id="ARBA00004236"/>
    </source>
</evidence>
<evidence type="ECO:0000256" key="4">
    <source>
        <dbReference type="ARBA" id="ARBA00022989"/>
    </source>
</evidence>
<evidence type="ECO:0000256" key="5">
    <source>
        <dbReference type="ARBA" id="ARBA00023136"/>
    </source>
</evidence>
<evidence type="ECO:0000313" key="8">
    <source>
        <dbReference type="Proteomes" id="UP000190395"/>
    </source>
</evidence>
<dbReference type="InterPro" id="IPR005899">
    <property type="entry name" value="Na_pump_deCOase"/>
</dbReference>
<evidence type="ECO:0000256" key="3">
    <source>
        <dbReference type="ARBA" id="ARBA00022692"/>
    </source>
</evidence>
<dbReference type="GO" id="GO:0015081">
    <property type="term" value="F:sodium ion transmembrane transporter activity"/>
    <property type="evidence" value="ECO:0007669"/>
    <property type="project" value="InterPro"/>
</dbReference>
<dbReference type="AlphaFoldDB" id="A0A1T4K9R9"/>
<keyword evidence="2" id="KW-1003">Cell membrane</keyword>
<evidence type="ECO:0000256" key="2">
    <source>
        <dbReference type="ARBA" id="ARBA00022475"/>
    </source>
</evidence>
<keyword evidence="8" id="KW-1185">Reference proteome</keyword>
<keyword evidence="4 6" id="KW-1133">Transmembrane helix</keyword>
<dbReference type="Pfam" id="PF04277">
    <property type="entry name" value="OAD_gamma"/>
    <property type="match status" value="1"/>
</dbReference>
<dbReference type="Proteomes" id="UP000190395">
    <property type="component" value="Unassembled WGS sequence"/>
</dbReference>
<reference evidence="7 8" key="1">
    <citation type="submission" date="2017-02" db="EMBL/GenBank/DDBJ databases">
        <authorList>
            <person name="Peterson S.W."/>
        </authorList>
    </citation>
    <scope>NUCLEOTIDE SEQUENCE [LARGE SCALE GENOMIC DNA]</scope>
    <source>
        <strain evidence="7 8">ATCC BAA-909</strain>
    </source>
</reference>
<feature type="transmembrane region" description="Helical" evidence="6">
    <location>
        <begin position="12"/>
        <end position="35"/>
    </location>
</feature>
<keyword evidence="5 6" id="KW-0472">Membrane</keyword>
<organism evidence="7 8">
    <name type="scientific">Treponema berlinense</name>
    <dbReference type="NCBI Taxonomy" id="225004"/>
    <lineage>
        <taxon>Bacteria</taxon>
        <taxon>Pseudomonadati</taxon>
        <taxon>Spirochaetota</taxon>
        <taxon>Spirochaetia</taxon>
        <taxon>Spirochaetales</taxon>
        <taxon>Treponemataceae</taxon>
        <taxon>Treponema</taxon>
    </lineage>
</organism>
<protein>
    <submittedName>
        <fullName evidence="7">Oxaloacetate decarboxylase, gamma subunit</fullName>
    </submittedName>
</protein>
<dbReference type="RefSeq" id="WP_078929706.1">
    <property type="nucleotide sequence ID" value="NZ_FUXC01000001.1"/>
</dbReference>
<evidence type="ECO:0000256" key="6">
    <source>
        <dbReference type="SAM" id="Phobius"/>
    </source>
</evidence>
<dbReference type="EMBL" id="FUXC01000001">
    <property type="protein sequence ID" value="SJZ39190.1"/>
    <property type="molecule type" value="Genomic_DNA"/>
</dbReference>
<dbReference type="OrthoDB" id="363320at2"/>
<dbReference type="GO" id="GO:0036376">
    <property type="term" value="P:sodium ion export across plasma membrane"/>
    <property type="evidence" value="ECO:0007669"/>
    <property type="project" value="InterPro"/>
</dbReference>
<gene>
    <name evidence="7" type="ORF">SAMN02745152_00037</name>
</gene>
<keyword evidence="3 6" id="KW-0812">Transmembrane</keyword>
<dbReference type="STRING" id="225004.SAMN02745152_00037"/>
<comment type="subcellular location">
    <subcellularLocation>
        <location evidence="1">Cell membrane</location>
    </subcellularLocation>
</comment>
<dbReference type="GO" id="GO:0005886">
    <property type="term" value="C:plasma membrane"/>
    <property type="evidence" value="ECO:0007669"/>
    <property type="project" value="UniProtKB-SubCell"/>
</dbReference>
<proteinExistence type="predicted"/>
<dbReference type="NCBIfam" id="TIGR01195">
    <property type="entry name" value="oadG_fam"/>
    <property type="match status" value="1"/>
</dbReference>
<evidence type="ECO:0000313" key="7">
    <source>
        <dbReference type="EMBL" id="SJZ39190.1"/>
    </source>
</evidence>
<dbReference type="GeneID" id="303366319"/>
<accession>A0A1T4K9R9</accession>
<name>A0A1T4K9R9_9SPIR</name>
<sequence>MTIQEMLGQSAILTVLGMCVVFAFLIILIGFMNLLRVVIHAAKLDKEAPKAESAAPAAAQVDQKAVVAAIATALHNKN</sequence>